<sequence>MTATDDSMPPILYHYTDADGLMGIAASPNFPKVYVDAGVDFTGAIKFLASDVRFMNDRAELRHAGEIFARRFREVAKNPSTPRDRSELLDQLAKTLEVSGYLGDPVQVFAACFSGESDELSQWRGYAGGTGGYAIGIARRTLDHFTFALPVTQSPLGPINGEPPSLMWPPRRVFYKENEAIREADRLAQTLQPGSPVPGISANFGALWETVAKMARFKDMGFKDEEEWRMIWYHAPNNTRMSMPAEFRTGRFGVLPFLSIAVNPTAGPPWIAAKEEAGIPRPTRTIDDLVVGPSPDQPLRVTAAKQLLETNGHDPSVVRASPIPFRG</sequence>
<protein>
    <recommendedName>
        <fullName evidence="3">DUF2971 domain-containing protein</fullName>
    </recommendedName>
</protein>
<proteinExistence type="predicted"/>
<name>A0A172UR64_9MYCO</name>
<dbReference type="KEGG" id="madi:A7U43_20760"/>
<reference evidence="1 2" key="1">
    <citation type="submission" date="2016-05" db="EMBL/GenBank/DDBJ databases">
        <title>Complete genome sequence of a phthalic acid esters degrading Mycobacterium sp. YC-RL4.</title>
        <authorList>
            <person name="Ren L."/>
            <person name="Fan S."/>
            <person name="Ruth N."/>
            <person name="Jia Y."/>
            <person name="Wang J."/>
            <person name="Qiao C."/>
        </authorList>
    </citation>
    <scope>NUCLEOTIDE SEQUENCE [LARGE SCALE GENOMIC DNA]</scope>
    <source>
        <strain evidence="1 2">YC-RL4</strain>
    </source>
</reference>
<dbReference type="STRING" id="1682113.A7U43_20760"/>
<evidence type="ECO:0000313" key="1">
    <source>
        <dbReference type="EMBL" id="ANE81400.1"/>
    </source>
</evidence>
<evidence type="ECO:0000313" key="2">
    <source>
        <dbReference type="Proteomes" id="UP000077143"/>
    </source>
</evidence>
<dbReference type="RefSeq" id="WP_067998985.1">
    <property type="nucleotide sequence ID" value="NZ_CP015596.1"/>
</dbReference>
<gene>
    <name evidence="1" type="ORF">A7U43_20760</name>
</gene>
<dbReference type="Proteomes" id="UP000077143">
    <property type="component" value="Chromosome"/>
</dbReference>
<dbReference type="InterPro" id="IPR021352">
    <property type="entry name" value="DUF2971"/>
</dbReference>
<keyword evidence="2" id="KW-1185">Reference proteome</keyword>
<dbReference type="OrthoDB" id="1095921at2"/>
<dbReference type="AlphaFoldDB" id="A0A172UR64"/>
<dbReference type="EMBL" id="CP015596">
    <property type="protein sequence ID" value="ANE81400.1"/>
    <property type="molecule type" value="Genomic_DNA"/>
</dbReference>
<dbReference type="Pfam" id="PF11185">
    <property type="entry name" value="DUF2971"/>
    <property type="match status" value="1"/>
</dbReference>
<accession>A0A172UR64</accession>
<organism evidence="1 2">
    <name type="scientific">Mycobacterium adipatum</name>
    <dbReference type="NCBI Taxonomy" id="1682113"/>
    <lineage>
        <taxon>Bacteria</taxon>
        <taxon>Bacillati</taxon>
        <taxon>Actinomycetota</taxon>
        <taxon>Actinomycetes</taxon>
        <taxon>Mycobacteriales</taxon>
        <taxon>Mycobacteriaceae</taxon>
        <taxon>Mycobacterium</taxon>
    </lineage>
</organism>
<evidence type="ECO:0008006" key="3">
    <source>
        <dbReference type="Google" id="ProtNLM"/>
    </source>
</evidence>